<dbReference type="Proteomes" id="UP001596514">
    <property type="component" value="Unassembled WGS sequence"/>
</dbReference>
<name>A0ABW2T4G8_9ACTN</name>
<evidence type="ECO:0000313" key="4">
    <source>
        <dbReference type="Proteomes" id="UP001596514"/>
    </source>
</evidence>
<dbReference type="PANTHER" id="PTHR42794">
    <property type="entry name" value="HEMIN IMPORT ATP-BINDING PROTEIN HMUV"/>
    <property type="match status" value="1"/>
</dbReference>
<keyword evidence="2" id="KW-1278">Translocase</keyword>
<gene>
    <name evidence="3" type="ORF">ACFQVD_24765</name>
</gene>
<keyword evidence="4" id="KW-1185">Reference proteome</keyword>
<dbReference type="RefSeq" id="WP_343967984.1">
    <property type="nucleotide sequence ID" value="NZ_BAAAGK010000065.1"/>
</dbReference>
<evidence type="ECO:0000256" key="2">
    <source>
        <dbReference type="ARBA" id="ARBA00022967"/>
    </source>
</evidence>
<accession>A0ABW2T4G8</accession>
<evidence type="ECO:0000256" key="1">
    <source>
        <dbReference type="ARBA" id="ARBA00022448"/>
    </source>
</evidence>
<dbReference type="PANTHER" id="PTHR42794:SF1">
    <property type="entry name" value="HEMIN IMPORT ATP-BINDING PROTEIN HMUV"/>
    <property type="match status" value="1"/>
</dbReference>
<dbReference type="EMBL" id="JBHTEE010000001">
    <property type="protein sequence ID" value="MFC7603327.1"/>
    <property type="molecule type" value="Genomic_DNA"/>
</dbReference>
<dbReference type="InterPro" id="IPR027417">
    <property type="entry name" value="P-loop_NTPase"/>
</dbReference>
<proteinExistence type="predicted"/>
<dbReference type="Gene3D" id="3.40.50.300">
    <property type="entry name" value="P-loop containing nucleotide triphosphate hydrolases"/>
    <property type="match status" value="1"/>
</dbReference>
<evidence type="ECO:0000313" key="3">
    <source>
        <dbReference type="EMBL" id="MFC7603327.1"/>
    </source>
</evidence>
<comment type="caution">
    <text evidence="3">The sequence shown here is derived from an EMBL/GenBank/DDBJ whole genome shotgun (WGS) entry which is preliminary data.</text>
</comment>
<organism evidence="3 4">
    <name type="scientific">Streptosporangium amethystogenes subsp. fukuiense</name>
    <dbReference type="NCBI Taxonomy" id="698418"/>
    <lineage>
        <taxon>Bacteria</taxon>
        <taxon>Bacillati</taxon>
        <taxon>Actinomycetota</taxon>
        <taxon>Actinomycetes</taxon>
        <taxon>Streptosporangiales</taxon>
        <taxon>Streptosporangiaceae</taxon>
        <taxon>Streptosporangium</taxon>
    </lineage>
</organism>
<keyword evidence="1" id="KW-0813">Transport</keyword>
<protein>
    <submittedName>
        <fullName evidence="3">Uncharacterized protein</fullName>
    </submittedName>
</protein>
<reference evidence="4" key="1">
    <citation type="journal article" date="2019" name="Int. J. Syst. Evol. Microbiol.">
        <title>The Global Catalogue of Microorganisms (GCM) 10K type strain sequencing project: providing services to taxonomists for standard genome sequencing and annotation.</title>
        <authorList>
            <consortium name="The Broad Institute Genomics Platform"/>
            <consortium name="The Broad Institute Genome Sequencing Center for Infectious Disease"/>
            <person name="Wu L."/>
            <person name="Ma J."/>
        </authorList>
    </citation>
    <scope>NUCLEOTIDE SEQUENCE [LARGE SCALE GENOMIC DNA]</scope>
    <source>
        <strain evidence="4">JCM 10083</strain>
    </source>
</reference>
<dbReference type="SUPFAM" id="SSF52540">
    <property type="entry name" value="P-loop containing nucleoside triphosphate hydrolases"/>
    <property type="match status" value="1"/>
</dbReference>
<sequence>MVLSVLIGAALGVAGAAVQGVFRERAVAVVLHDLNLAAAYADRVLVMSGGRLVADGPPDRVLASETFSEVYGCDIDVHRNGTALPVAPRRAV</sequence>